<dbReference type="InterPro" id="IPR001878">
    <property type="entry name" value="Znf_CCHC"/>
</dbReference>
<evidence type="ECO:0000256" key="2">
    <source>
        <dbReference type="SAM" id="MobiDB-lite"/>
    </source>
</evidence>
<dbReference type="Pfam" id="PF13424">
    <property type="entry name" value="TPR_12"/>
    <property type="match status" value="1"/>
</dbReference>
<dbReference type="GO" id="GO:0008270">
    <property type="term" value="F:zinc ion binding"/>
    <property type="evidence" value="ECO:0007669"/>
    <property type="project" value="UniProtKB-KW"/>
</dbReference>
<dbReference type="PROSITE" id="PS50158">
    <property type="entry name" value="ZF_CCHC"/>
    <property type="match status" value="1"/>
</dbReference>
<evidence type="ECO:0000259" key="3">
    <source>
        <dbReference type="PROSITE" id="PS50158"/>
    </source>
</evidence>
<dbReference type="InterPro" id="IPR011990">
    <property type="entry name" value="TPR-like_helical_dom_sf"/>
</dbReference>
<feature type="compositionally biased region" description="Acidic residues" evidence="2">
    <location>
        <begin position="607"/>
        <end position="616"/>
    </location>
</feature>
<dbReference type="SUPFAM" id="SSF57756">
    <property type="entry name" value="Retrovirus zinc finger-like domains"/>
    <property type="match status" value="1"/>
</dbReference>
<evidence type="ECO:0000256" key="1">
    <source>
        <dbReference type="PROSITE-ProRule" id="PRU00047"/>
    </source>
</evidence>
<evidence type="ECO:0000313" key="5">
    <source>
        <dbReference type="Proteomes" id="UP000193144"/>
    </source>
</evidence>
<dbReference type="InterPro" id="IPR036875">
    <property type="entry name" value="Znf_CCHC_sf"/>
</dbReference>
<gene>
    <name evidence="4" type="ORF">BCR34DRAFT_591111</name>
</gene>
<dbReference type="STRING" id="1231657.A0A1Y1Z3U1"/>
<proteinExistence type="predicted"/>
<dbReference type="GO" id="GO:0003676">
    <property type="term" value="F:nucleic acid binding"/>
    <property type="evidence" value="ECO:0007669"/>
    <property type="project" value="InterPro"/>
</dbReference>
<dbReference type="InterPro" id="IPR022016">
    <property type="entry name" value="DUF3597"/>
</dbReference>
<feature type="domain" description="CCHC-type" evidence="3">
    <location>
        <begin position="359"/>
        <end position="374"/>
    </location>
</feature>
<dbReference type="SUPFAM" id="SSF158634">
    <property type="entry name" value="RPA2825-like"/>
    <property type="match status" value="1"/>
</dbReference>
<feature type="compositionally biased region" description="Basic and acidic residues" evidence="2">
    <location>
        <begin position="387"/>
        <end position="397"/>
    </location>
</feature>
<dbReference type="OrthoDB" id="195446at2759"/>
<evidence type="ECO:0000313" key="4">
    <source>
        <dbReference type="EMBL" id="ORY04774.1"/>
    </source>
</evidence>
<dbReference type="Pfam" id="PF12200">
    <property type="entry name" value="DUF3597"/>
    <property type="match status" value="1"/>
</dbReference>
<protein>
    <recommendedName>
        <fullName evidence="3">CCHC-type domain-containing protein</fullName>
    </recommendedName>
</protein>
<feature type="compositionally biased region" description="Polar residues" evidence="2">
    <location>
        <begin position="796"/>
        <end position="814"/>
    </location>
</feature>
<dbReference type="Proteomes" id="UP000193144">
    <property type="component" value="Unassembled WGS sequence"/>
</dbReference>
<organism evidence="4 5">
    <name type="scientific">Clohesyomyces aquaticus</name>
    <dbReference type="NCBI Taxonomy" id="1231657"/>
    <lineage>
        <taxon>Eukaryota</taxon>
        <taxon>Fungi</taxon>
        <taxon>Dikarya</taxon>
        <taxon>Ascomycota</taxon>
        <taxon>Pezizomycotina</taxon>
        <taxon>Dothideomycetes</taxon>
        <taxon>Pleosporomycetidae</taxon>
        <taxon>Pleosporales</taxon>
        <taxon>Lindgomycetaceae</taxon>
        <taxon>Clohesyomyces</taxon>
    </lineage>
</organism>
<dbReference type="Gene3D" id="1.25.40.10">
    <property type="entry name" value="Tetratricopeptide repeat domain"/>
    <property type="match status" value="1"/>
</dbReference>
<reference evidence="4 5" key="1">
    <citation type="submission" date="2016-07" db="EMBL/GenBank/DDBJ databases">
        <title>Pervasive Adenine N6-methylation of Active Genes in Fungi.</title>
        <authorList>
            <consortium name="DOE Joint Genome Institute"/>
            <person name="Mondo S.J."/>
            <person name="Dannebaum R.O."/>
            <person name="Kuo R.C."/>
            <person name="Labutti K."/>
            <person name="Haridas S."/>
            <person name="Kuo A."/>
            <person name="Salamov A."/>
            <person name="Ahrendt S.R."/>
            <person name="Lipzen A."/>
            <person name="Sullivan W."/>
            <person name="Andreopoulos W.B."/>
            <person name="Clum A."/>
            <person name="Lindquist E."/>
            <person name="Daum C."/>
            <person name="Ramamoorthy G.K."/>
            <person name="Gryganskyi A."/>
            <person name="Culley D."/>
            <person name="Magnuson J.K."/>
            <person name="James T.Y."/>
            <person name="O'Malley M.A."/>
            <person name="Stajich J.E."/>
            <person name="Spatafora J.W."/>
            <person name="Visel A."/>
            <person name="Grigoriev I.V."/>
        </authorList>
    </citation>
    <scope>NUCLEOTIDE SEQUENCE [LARGE SCALE GENOMIC DNA]</scope>
    <source>
        <strain evidence="4 5">CBS 115471</strain>
    </source>
</reference>
<feature type="compositionally biased region" description="Basic and acidic residues" evidence="2">
    <location>
        <begin position="407"/>
        <end position="424"/>
    </location>
</feature>
<keyword evidence="5" id="KW-1185">Reference proteome</keyword>
<feature type="region of interest" description="Disordered" evidence="2">
    <location>
        <begin position="791"/>
        <end position="814"/>
    </location>
</feature>
<keyword evidence="1" id="KW-0479">Metal-binding</keyword>
<dbReference type="Gene3D" id="4.10.60.10">
    <property type="entry name" value="Zinc finger, CCHC-type"/>
    <property type="match status" value="1"/>
</dbReference>
<keyword evidence="1" id="KW-0863">Zinc-finger</keyword>
<feature type="region of interest" description="Disordered" evidence="2">
    <location>
        <begin position="593"/>
        <end position="618"/>
    </location>
</feature>
<keyword evidence="1" id="KW-0862">Zinc</keyword>
<accession>A0A1Y1Z3U1</accession>
<comment type="caution">
    <text evidence="4">The sequence shown here is derived from an EMBL/GenBank/DDBJ whole genome shotgun (WGS) entry which is preliminary data.</text>
</comment>
<dbReference type="EMBL" id="MCFA01000132">
    <property type="protein sequence ID" value="ORY04774.1"/>
    <property type="molecule type" value="Genomic_DNA"/>
</dbReference>
<sequence>MAGQDDVSTLASVNILVSVLQNQGKYEAAKELNQRALEGREKALGKEHPYTLSSLSNLAAVLRSLAEKITLSAKVLGYLNDVKDASKGRTQCAIEISNLHSLLYTLHDRIENRDSTQPWHITVQDLAVKNGPLDQFKQALETLQSKITEEGRLNRVGKALVWNFEKEEIASILDRIERLKSLVEIVLRMDHFKLSQVIKDDTNFVRTHVPGIQSGVDEIRQDQIATKHRSDDMIKRRQEGTGQWFHETAGERERQWEGEKKSLPRTQGIKVQALTPLLKIGPGHIAEDCLNLDCNTSIVDLLELLELPTHLSARELLAEKLQIRVGPTGSAQQNLALHKALLKELARNGGEVPSNIRNCDECGKSGHWADRCPDVVGHVYSEALERKDGQSKGDYARENNILSPTEDFQKGPDTPELRHTSPKEPDEEDLEMENLHNTEDVLSACADEEDSADDSWELGSWFSNDMQSNSSRTSFSSTTQISATDAFASLLIADDEIRSLCVNAITDLNVGPARLERNLRQLLYRYSKDLSEEAASPAQLIVVKYLQSRSWLQRIANKVRRTVCEESSSLDIGKEPLDPGAKIQRFLDSLSRPNESVLEERSSESSSSDDDQEGGIDEPREFNVQSLAAFLSNSRAFQLLKQNLQDFVFSTFSCRLDRVSQRILKQTGGALNKDTTMLLSVISQLHSVNPVSFLVSDLHVSLIDKWKYEVERLSGTTWNWWPLREPVYPLLPGHIYLLWQCRCGARRRAQVPVWVGKSLSRVSNMFKSSSKSTLPTHTQNVALQAQIISRNDADSSKQGSNEAARGSSGTANSTPPRMAGYVFLGVKRGGEHNVAEINVHGLGDDQFFKELRAEYYKMKGYLRRFFSVWRFTHCDFVKVKLDSRSSKNSIMIVAFLGATACLRMIRTIDTYRSLENPRTDASNRPSRIRDKILLMLRRWSTP</sequence>
<name>A0A1Y1Z3U1_9PLEO</name>
<dbReference type="AlphaFoldDB" id="A0A1Y1Z3U1"/>
<feature type="region of interest" description="Disordered" evidence="2">
    <location>
        <begin position="387"/>
        <end position="431"/>
    </location>
</feature>